<proteinExistence type="predicted"/>
<comment type="caution">
    <text evidence="5">The sequence shown here is derived from an EMBL/GenBank/DDBJ whole genome shotgun (WGS) entry which is preliminary data.</text>
</comment>
<dbReference type="PROSITE" id="PS50082">
    <property type="entry name" value="WD_REPEATS_2"/>
    <property type="match status" value="8"/>
</dbReference>
<keyword evidence="1 3" id="KW-0853">WD repeat</keyword>
<dbReference type="AlphaFoldDB" id="G9NSY9"/>
<evidence type="ECO:0000256" key="3">
    <source>
        <dbReference type="PROSITE-ProRule" id="PRU00221"/>
    </source>
</evidence>
<organism evidence="5 6">
    <name type="scientific">Hypocrea atroviridis (strain ATCC 20476 / IMI 206040)</name>
    <name type="common">Trichoderma atroviride</name>
    <dbReference type="NCBI Taxonomy" id="452589"/>
    <lineage>
        <taxon>Eukaryota</taxon>
        <taxon>Fungi</taxon>
        <taxon>Dikarya</taxon>
        <taxon>Ascomycota</taxon>
        <taxon>Pezizomycotina</taxon>
        <taxon>Sordariomycetes</taxon>
        <taxon>Hypocreomycetidae</taxon>
        <taxon>Hypocreales</taxon>
        <taxon>Hypocreaceae</taxon>
        <taxon>Trichoderma</taxon>
    </lineage>
</organism>
<accession>G9NSY9</accession>
<feature type="repeat" description="WD" evidence="3">
    <location>
        <begin position="1091"/>
        <end position="1123"/>
    </location>
</feature>
<dbReference type="SUPFAM" id="SSF82171">
    <property type="entry name" value="DPP6 N-terminal domain-like"/>
    <property type="match status" value="1"/>
</dbReference>
<dbReference type="PANTHER" id="PTHR19848">
    <property type="entry name" value="WD40 REPEAT PROTEIN"/>
    <property type="match status" value="1"/>
</dbReference>
<feature type="repeat" description="WD" evidence="3">
    <location>
        <begin position="822"/>
        <end position="863"/>
    </location>
</feature>
<dbReference type="EMBL" id="ABDG02000022">
    <property type="protein sequence ID" value="EHK46533.1"/>
    <property type="molecule type" value="Genomic_DNA"/>
</dbReference>
<gene>
    <name evidence="5" type="ORF">TRIATDRAFT_291692</name>
</gene>
<sequence length="1272" mass="140028">MADTLGPVSNVIAVADLFIKVGVQCSVYCSGLKNAPRDVRLILNEADRFTATLKGLEKLLINSSHSKKLSSLQNIIGIVEESRLQLQDLTAKLERGTKLQKITWPMRKEEVAGIIGRLEKYRAAIALDLQVDQTYEAILAKLKSAKGAAFDSPSHVNSSRCYPGTREGILERIQTWSTKQDGQCIFWLNGGAGTGKSTISRTVAQSFMDKGMLGASFFFKYGEADRGSMALFFPTIASQLVQMFPQIAPHVRAAIEADPTIHERSIKEQFDRLIAEPVKLASEASQLPTIVIVADALDECDNVEHVRLVIHLLSQARHSASVCLKFLVTSRPELAIRLGFADIGGNYEDLILHQVPSIIVKHDIALFLQHEFNVILQDYNKSVSSNRRLPLSWPGNEEFQQLVSMSVPLFIFAATACRFVRDRRIGGPKEQLMKILEQQTSHGLTSNLDATYLPIVNGLMAGLSATEKRHVCERFKHIVGSIVTLASPLCVPSLARLLNVPLDVIEDQLDFLHSVLYIPTDPQSPVRLLHLSFRDFLVDQEKSNLIERYPFWIDERKVHQQLATHCLELLLAEGTLKRNICGLNTPGAPRSEIDQRTIDAALPSEVQYACLYWVLHWKNSECRVEDGGLIDRFLNSHLLHWLETLGLIGHISECIRMINDLLSLPEKGVLTSAFLRDIRRIILSNCAIIDISPLQVYFSAIVFAPEQSIVKIKFRSELPVWLTVSPPVASKWDTCLQTLEGHRHAITSTAFSHDSKILASASYDKTIRIWDVITGICISTLKGHDSRVRSVAFSHNSKVLASASESDIRLWDAANGICTSVLIDHITGGYCIAFSHDSRMLASTSQDFTVKLWDVASGICISSLNGHSEGVCSIAFSHDSTTLVSVSRGAFIKLWDATTGGCKTTIKINSDAVGITAFSHDARILAAWQQDDSCIMLWNTADAECIATLHVHSKTVGSLCFSHDSKMLASASSQNDIKLWDIATSTCIATLKDHSRVIFSLHFSHDSKLLASAAFDNATIKLWDLEVWDIGSNACIATLTGHSSWVSQLFFLPQSDVLVSSSGDRTVKIWNIRTAICTATLEGQSDPSHKSIAFSHDYNMLASGIDDGSIKIWDICTGKCQIILPGSSQESVRGIAFSHSSALLASIASRPREGAYSYRDHPALEFWNISTGMCLATVDFTRSAAGYISFDEVGFCLSTNAGDYILNGIGLSEDSEWVMWDDDRLIWLPPAYRPSASAVIGTTLAIGCSLPNVVFMTISSSSLSNSETSSIP</sequence>
<protein>
    <recommendedName>
        <fullName evidence="4">Nephrocystin 3-like N-terminal domain-containing protein</fullName>
    </recommendedName>
</protein>
<feature type="repeat" description="WD" evidence="3">
    <location>
        <begin position="781"/>
        <end position="821"/>
    </location>
</feature>
<dbReference type="STRING" id="452589.G9NSY9"/>
<dbReference type="OMA" id="NINARIF"/>
<dbReference type="SMART" id="SM00320">
    <property type="entry name" value="WD40"/>
    <property type="match status" value="9"/>
</dbReference>
<dbReference type="Pfam" id="PF00400">
    <property type="entry name" value="WD40"/>
    <property type="match status" value="8"/>
</dbReference>
<dbReference type="InterPro" id="IPR027417">
    <property type="entry name" value="P-loop_NTPase"/>
</dbReference>
<dbReference type="InterPro" id="IPR020472">
    <property type="entry name" value="WD40_PAC1"/>
</dbReference>
<feature type="repeat" description="WD" evidence="3">
    <location>
        <begin position="864"/>
        <end position="905"/>
    </location>
</feature>
<dbReference type="InterPro" id="IPR036322">
    <property type="entry name" value="WD40_repeat_dom_sf"/>
</dbReference>
<dbReference type="PANTHER" id="PTHR19848:SF8">
    <property type="entry name" value="F-BOX AND WD REPEAT DOMAIN CONTAINING 7"/>
    <property type="match status" value="1"/>
</dbReference>
<dbReference type="Pfam" id="PF24883">
    <property type="entry name" value="NPHP3_N"/>
    <property type="match status" value="1"/>
</dbReference>
<keyword evidence="6" id="KW-1185">Reference proteome</keyword>
<evidence type="ECO:0000259" key="4">
    <source>
        <dbReference type="Pfam" id="PF24883"/>
    </source>
</evidence>
<dbReference type="Gene3D" id="2.130.10.10">
    <property type="entry name" value="YVTN repeat-like/Quinoprotein amine dehydrogenase"/>
    <property type="match status" value="4"/>
</dbReference>
<dbReference type="PRINTS" id="PR00320">
    <property type="entry name" value="GPROTEINBRPT"/>
</dbReference>
<dbReference type="InterPro" id="IPR001680">
    <property type="entry name" value="WD40_rpt"/>
</dbReference>
<feature type="repeat" description="WD" evidence="3">
    <location>
        <begin position="1039"/>
        <end position="1080"/>
    </location>
</feature>
<evidence type="ECO:0000256" key="2">
    <source>
        <dbReference type="ARBA" id="ARBA00022737"/>
    </source>
</evidence>
<keyword evidence="2" id="KW-0677">Repeat</keyword>
<dbReference type="Proteomes" id="UP000005426">
    <property type="component" value="Unassembled WGS sequence"/>
</dbReference>
<evidence type="ECO:0000313" key="6">
    <source>
        <dbReference type="Proteomes" id="UP000005426"/>
    </source>
</evidence>
<dbReference type="InterPro" id="IPR056884">
    <property type="entry name" value="NPHP3-like_N"/>
</dbReference>
<dbReference type="InterPro" id="IPR019775">
    <property type="entry name" value="WD40_repeat_CS"/>
</dbReference>
<dbReference type="PROSITE" id="PS00678">
    <property type="entry name" value="WD_REPEATS_1"/>
    <property type="match status" value="5"/>
</dbReference>
<dbReference type="eggNOG" id="KOG0295">
    <property type="taxonomic scope" value="Eukaryota"/>
</dbReference>
<dbReference type="Gene3D" id="3.40.50.300">
    <property type="entry name" value="P-loop containing nucleotide triphosphate hydrolases"/>
    <property type="match status" value="1"/>
</dbReference>
<dbReference type="PROSITE" id="PS50294">
    <property type="entry name" value="WD_REPEATS_REGION"/>
    <property type="match status" value="6"/>
</dbReference>
<dbReference type="InterPro" id="IPR015943">
    <property type="entry name" value="WD40/YVTN_repeat-like_dom_sf"/>
</dbReference>
<dbReference type="HOGENOM" id="CLU_000288_6_16_1"/>
<dbReference type="OrthoDB" id="538223at2759"/>
<feature type="repeat" description="WD" evidence="3">
    <location>
        <begin position="739"/>
        <end position="780"/>
    </location>
</feature>
<dbReference type="eggNOG" id="KOG0266">
    <property type="taxonomic scope" value="Eukaryota"/>
</dbReference>
<evidence type="ECO:0000313" key="5">
    <source>
        <dbReference type="EMBL" id="EHK46533.1"/>
    </source>
</evidence>
<dbReference type="CDD" id="cd00200">
    <property type="entry name" value="WD40"/>
    <property type="match status" value="2"/>
</dbReference>
<dbReference type="SUPFAM" id="SSF50978">
    <property type="entry name" value="WD40 repeat-like"/>
    <property type="match status" value="1"/>
</dbReference>
<feature type="repeat" description="WD" evidence="3">
    <location>
        <begin position="949"/>
        <end position="990"/>
    </location>
</feature>
<evidence type="ECO:0000256" key="1">
    <source>
        <dbReference type="ARBA" id="ARBA00022574"/>
    </source>
</evidence>
<feature type="repeat" description="WD" evidence="3">
    <location>
        <begin position="991"/>
        <end position="1026"/>
    </location>
</feature>
<reference evidence="5 6" key="1">
    <citation type="journal article" date="2011" name="Genome Biol.">
        <title>Comparative genome sequence analysis underscores mycoparasitism as the ancestral life style of Trichoderma.</title>
        <authorList>
            <person name="Kubicek C.P."/>
            <person name="Herrera-Estrella A."/>
            <person name="Seidl-Seiboth V."/>
            <person name="Martinez D.A."/>
            <person name="Druzhinina I.S."/>
            <person name="Thon M."/>
            <person name="Zeilinger S."/>
            <person name="Casas-Flores S."/>
            <person name="Horwitz B.A."/>
            <person name="Mukherjee P.K."/>
            <person name="Mukherjee M."/>
            <person name="Kredics L."/>
            <person name="Alcaraz L.D."/>
            <person name="Aerts A."/>
            <person name="Antal Z."/>
            <person name="Atanasova L."/>
            <person name="Cervantes-Badillo M.G."/>
            <person name="Challacombe J."/>
            <person name="Chertkov O."/>
            <person name="McCluskey K."/>
            <person name="Coulpier F."/>
            <person name="Deshpande N."/>
            <person name="von Doehren H."/>
            <person name="Ebbole D.J."/>
            <person name="Esquivel-Naranjo E.U."/>
            <person name="Fekete E."/>
            <person name="Flipphi M."/>
            <person name="Glaser F."/>
            <person name="Gomez-Rodriguez E.Y."/>
            <person name="Gruber S."/>
            <person name="Han C."/>
            <person name="Henrissat B."/>
            <person name="Hermosa R."/>
            <person name="Hernandez-Onate M."/>
            <person name="Karaffa L."/>
            <person name="Kosti I."/>
            <person name="Le Crom S."/>
            <person name="Lindquist E."/>
            <person name="Lucas S."/>
            <person name="Luebeck M."/>
            <person name="Luebeck P.S."/>
            <person name="Margeot A."/>
            <person name="Metz B."/>
            <person name="Misra M."/>
            <person name="Nevalainen H."/>
            <person name="Omann M."/>
            <person name="Packer N."/>
            <person name="Perrone G."/>
            <person name="Uresti-Rivera E.E."/>
            <person name="Salamov A."/>
            <person name="Schmoll M."/>
            <person name="Seiboth B."/>
            <person name="Shapiro H."/>
            <person name="Sukno S."/>
            <person name="Tamayo-Ramos J.A."/>
            <person name="Tisch D."/>
            <person name="Wiest A."/>
            <person name="Wilkinson H.H."/>
            <person name="Zhang M."/>
            <person name="Coutinho P.M."/>
            <person name="Kenerley C.M."/>
            <person name="Monte E."/>
            <person name="Baker S.E."/>
            <person name="Grigoriev I.V."/>
        </authorList>
    </citation>
    <scope>NUCLEOTIDE SEQUENCE [LARGE SCALE GENOMIC DNA]</scope>
    <source>
        <strain evidence="6">ATCC 20476 / IMI 206040</strain>
    </source>
</reference>
<name>G9NSY9_HYPAI</name>
<feature type="domain" description="Nephrocystin 3-like N-terminal" evidence="4">
    <location>
        <begin position="165"/>
        <end position="331"/>
    </location>
</feature>